<dbReference type="Pfam" id="PF00248">
    <property type="entry name" value="Aldo_ket_red"/>
    <property type="match status" value="1"/>
</dbReference>
<dbReference type="PROSITE" id="PS00062">
    <property type="entry name" value="ALDOKETO_REDUCTASE_2"/>
    <property type="match status" value="1"/>
</dbReference>
<dbReference type="AlphaFoldDB" id="A0A8S9XAT2"/>
<dbReference type="Proteomes" id="UP000466442">
    <property type="component" value="Linkage Group LG9"/>
</dbReference>
<keyword evidence="2" id="KW-0521">NADP</keyword>
<accession>A0A8S9XAT2</accession>
<protein>
    <recommendedName>
        <fullName evidence="4">NADP-dependent oxidoreductase domain-containing protein</fullName>
    </recommendedName>
</protein>
<dbReference type="SUPFAM" id="SSF51430">
    <property type="entry name" value="NAD(P)-linked oxidoreductase"/>
    <property type="match status" value="1"/>
</dbReference>
<dbReference type="PANTHER" id="PTHR11732">
    <property type="entry name" value="ALDO/KETO REDUCTASE"/>
    <property type="match status" value="1"/>
</dbReference>
<gene>
    <name evidence="5" type="ORF">GE061_019852</name>
</gene>
<feature type="domain" description="NADP-dependent oxidoreductase" evidence="4">
    <location>
        <begin position="66"/>
        <end position="351"/>
    </location>
</feature>
<evidence type="ECO:0000256" key="2">
    <source>
        <dbReference type="ARBA" id="ARBA00022857"/>
    </source>
</evidence>
<evidence type="ECO:0000256" key="1">
    <source>
        <dbReference type="ARBA" id="ARBA00007905"/>
    </source>
</evidence>
<reference evidence="5" key="1">
    <citation type="journal article" date="2021" name="Mol. Ecol. Resour.">
        <title>Apolygus lucorum genome provides insights into omnivorousness and mesophyll feeding.</title>
        <authorList>
            <person name="Liu Y."/>
            <person name="Liu H."/>
            <person name="Wang H."/>
            <person name="Huang T."/>
            <person name="Liu B."/>
            <person name="Yang B."/>
            <person name="Yin L."/>
            <person name="Li B."/>
            <person name="Zhang Y."/>
            <person name="Zhang S."/>
            <person name="Jiang F."/>
            <person name="Zhang X."/>
            <person name="Ren Y."/>
            <person name="Wang B."/>
            <person name="Wang S."/>
            <person name="Lu Y."/>
            <person name="Wu K."/>
            <person name="Fan W."/>
            <person name="Wang G."/>
        </authorList>
    </citation>
    <scope>NUCLEOTIDE SEQUENCE</scope>
    <source>
        <strain evidence="5">12Hb</strain>
    </source>
</reference>
<name>A0A8S9XAT2_APOLU</name>
<dbReference type="InterPro" id="IPR020471">
    <property type="entry name" value="AKR"/>
</dbReference>
<keyword evidence="6" id="KW-1185">Reference proteome</keyword>
<dbReference type="GO" id="GO:0016491">
    <property type="term" value="F:oxidoreductase activity"/>
    <property type="evidence" value="ECO:0007669"/>
    <property type="project" value="UniProtKB-KW"/>
</dbReference>
<evidence type="ECO:0000259" key="4">
    <source>
        <dbReference type="Pfam" id="PF00248"/>
    </source>
</evidence>
<dbReference type="FunFam" id="3.20.20.100:FF:000006">
    <property type="entry name" value="Aldo-keto reductase family 1 member A1"/>
    <property type="match status" value="1"/>
</dbReference>
<organism evidence="5 6">
    <name type="scientific">Apolygus lucorum</name>
    <name type="common">Small green plant bug</name>
    <name type="synonym">Lygocoris lucorum</name>
    <dbReference type="NCBI Taxonomy" id="248454"/>
    <lineage>
        <taxon>Eukaryota</taxon>
        <taxon>Metazoa</taxon>
        <taxon>Ecdysozoa</taxon>
        <taxon>Arthropoda</taxon>
        <taxon>Hexapoda</taxon>
        <taxon>Insecta</taxon>
        <taxon>Pterygota</taxon>
        <taxon>Neoptera</taxon>
        <taxon>Paraneoptera</taxon>
        <taxon>Hemiptera</taxon>
        <taxon>Heteroptera</taxon>
        <taxon>Panheteroptera</taxon>
        <taxon>Cimicomorpha</taxon>
        <taxon>Miridae</taxon>
        <taxon>Mirini</taxon>
        <taxon>Apolygus</taxon>
    </lineage>
</organism>
<dbReference type="EMBL" id="WIXP02000009">
    <property type="protein sequence ID" value="KAF6205679.1"/>
    <property type="molecule type" value="Genomic_DNA"/>
</dbReference>
<comment type="similarity">
    <text evidence="1">Belongs to the aldo/keto reductase family.</text>
</comment>
<dbReference type="PROSITE" id="PS00798">
    <property type="entry name" value="ALDOKETO_REDUCTASE_1"/>
    <property type="match status" value="1"/>
</dbReference>
<proteinExistence type="inferred from homology"/>
<evidence type="ECO:0000256" key="3">
    <source>
        <dbReference type="ARBA" id="ARBA00023002"/>
    </source>
</evidence>
<dbReference type="InterPro" id="IPR036812">
    <property type="entry name" value="NAD(P)_OxRdtase_dom_sf"/>
</dbReference>
<comment type="caution">
    <text evidence="5">The sequence shown here is derived from an EMBL/GenBank/DDBJ whole genome shotgun (WGS) entry which is preliminary data.</text>
</comment>
<evidence type="ECO:0000313" key="5">
    <source>
        <dbReference type="EMBL" id="KAF6205679.1"/>
    </source>
</evidence>
<dbReference type="OrthoDB" id="416253at2759"/>
<dbReference type="PRINTS" id="PR00069">
    <property type="entry name" value="ALDKETRDTASE"/>
</dbReference>
<dbReference type="InterPro" id="IPR018170">
    <property type="entry name" value="Aldo/ket_reductase_CS"/>
</dbReference>
<keyword evidence="3" id="KW-0560">Oxidoreductase</keyword>
<dbReference type="Gene3D" id="3.20.20.100">
    <property type="entry name" value="NADP-dependent oxidoreductase domain"/>
    <property type="match status" value="1"/>
</dbReference>
<dbReference type="PROSITE" id="PS00063">
    <property type="entry name" value="ALDOKETO_REDUCTASE_3"/>
    <property type="match status" value="1"/>
</dbReference>
<sequence>MRCLEFLFSHLYSYLPDPLIIVLSLSGSLEGAISLNTFLLSSLCFRTMALTPKSVLTAPNMKMPVVGLGTWQGAEDDLEKALDAAFEIGYRHIDTAYVYENEKFIGRAIKKWIDSGKLKREELFIVTKLCPTHLRPEHVEKSLKESLERLGLDYVDLFLIHNPVGLLFSDCLFPVGPNGEMLLDVKTDLVATWKAMEQQVDSGLAKAVGISNFNIGQIQRILNSCRIKPANLQVELYVYLQQPELVKFCQENGITICAYGPIGSPSLKQFTEKIGMNVESLNIQTPMNDPIVVEIAKKHGKTPSQVLLRFLLQMGVAVIPKSSNPERLKSNIDVFDFELTADEFNRLQTLDKGEKGRQFGNSGLFLPMMDHPEYPFPK</sequence>
<dbReference type="InterPro" id="IPR023210">
    <property type="entry name" value="NADP_OxRdtase_dom"/>
</dbReference>
<evidence type="ECO:0000313" key="6">
    <source>
        <dbReference type="Proteomes" id="UP000466442"/>
    </source>
</evidence>